<reference evidence="1 2" key="1">
    <citation type="submission" date="2014-04" db="EMBL/GenBank/DDBJ databases">
        <title>Evolutionary Origins and Diversification of the Mycorrhizal Mutualists.</title>
        <authorList>
            <consortium name="DOE Joint Genome Institute"/>
            <consortium name="Mycorrhizal Genomics Consortium"/>
            <person name="Kohler A."/>
            <person name="Kuo A."/>
            <person name="Nagy L.G."/>
            <person name="Floudas D."/>
            <person name="Copeland A."/>
            <person name="Barry K.W."/>
            <person name="Cichocki N."/>
            <person name="Veneault-Fourrey C."/>
            <person name="LaButti K."/>
            <person name="Lindquist E.A."/>
            <person name="Lipzen A."/>
            <person name="Lundell T."/>
            <person name="Morin E."/>
            <person name="Murat C."/>
            <person name="Riley R."/>
            <person name="Ohm R."/>
            <person name="Sun H."/>
            <person name="Tunlid A."/>
            <person name="Henrissat B."/>
            <person name="Grigoriev I.V."/>
            <person name="Hibbett D.S."/>
            <person name="Martin F."/>
        </authorList>
    </citation>
    <scope>NUCLEOTIDE SEQUENCE [LARGE SCALE GENOMIC DNA]</scope>
    <source>
        <strain evidence="1 2">FD-317 M1</strain>
    </source>
</reference>
<name>A0A0D0BAI1_9AGAR</name>
<dbReference type="Proteomes" id="UP000053593">
    <property type="component" value="Unassembled WGS sequence"/>
</dbReference>
<organism evidence="1 2">
    <name type="scientific">Collybiopsis luxurians FD-317 M1</name>
    <dbReference type="NCBI Taxonomy" id="944289"/>
    <lineage>
        <taxon>Eukaryota</taxon>
        <taxon>Fungi</taxon>
        <taxon>Dikarya</taxon>
        <taxon>Basidiomycota</taxon>
        <taxon>Agaricomycotina</taxon>
        <taxon>Agaricomycetes</taxon>
        <taxon>Agaricomycetidae</taxon>
        <taxon>Agaricales</taxon>
        <taxon>Marasmiineae</taxon>
        <taxon>Omphalotaceae</taxon>
        <taxon>Collybiopsis</taxon>
        <taxon>Collybiopsis luxurians</taxon>
    </lineage>
</organism>
<gene>
    <name evidence="1" type="ORF">GYMLUDRAFT_396357</name>
</gene>
<accession>A0A0D0BAI1</accession>
<proteinExistence type="predicted"/>
<dbReference type="HOGENOM" id="CLU_1981813_0_0_1"/>
<evidence type="ECO:0000313" key="1">
    <source>
        <dbReference type="EMBL" id="KIK51306.1"/>
    </source>
</evidence>
<evidence type="ECO:0000313" key="2">
    <source>
        <dbReference type="Proteomes" id="UP000053593"/>
    </source>
</evidence>
<dbReference type="EMBL" id="KN834866">
    <property type="protein sequence ID" value="KIK51306.1"/>
    <property type="molecule type" value="Genomic_DNA"/>
</dbReference>
<protein>
    <submittedName>
        <fullName evidence="1">Uncharacterized protein</fullName>
    </submittedName>
</protein>
<dbReference type="AlphaFoldDB" id="A0A0D0BAI1"/>
<sequence>MDFSSLSTRTKITSCLPDDSWTAKLNTTSNQAAPHTFAYESYYHFIWKRYLQMPERMRSGHNNFCRVFPTCECANIYRINPQFAFFLRIRDCIKSACSRLRFCFYFSRFNTHSRMVASYKGVHGFS</sequence>
<keyword evidence="2" id="KW-1185">Reference proteome</keyword>